<evidence type="ECO:0000259" key="7">
    <source>
        <dbReference type="PROSITE" id="PS51396"/>
    </source>
</evidence>
<dbReference type="Gene3D" id="2.130.10.10">
    <property type="entry name" value="YVTN repeat-like/Quinoprotein amine dehydrogenase"/>
    <property type="match status" value="1"/>
</dbReference>
<dbReference type="Gene3D" id="1.25.10.10">
    <property type="entry name" value="Leucine-rich Repeat Variant"/>
    <property type="match status" value="1"/>
</dbReference>
<dbReference type="Pfam" id="PF00400">
    <property type="entry name" value="WD40"/>
    <property type="match status" value="3"/>
</dbReference>
<name>A0A2N1JFJ5_9BASI</name>
<evidence type="ECO:0000256" key="3">
    <source>
        <dbReference type="ARBA" id="ARBA00022574"/>
    </source>
</evidence>
<keyword evidence="4" id="KW-0677">Repeat</keyword>
<dbReference type="Pfam" id="PF08324">
    <property type="entry name" value="PUL"/>
    <property type="match status" value="1"/>
</dbReference>
<dbReference type="Gene3D" id="3.10.20.870">
    <property type="entry name" value="PFU (PLAA family ubiquitin binding), C-terminal domain"/>
    <property type="match status" value="1"/>
</dbReference>
<dbReference type="InterPro" id="IPR001680">
    <property type="entry name" value="WD40_rpt"/>
</dbReference>
<dbReference type="STRING" id="2020962.A0A2N1JFJ5"/>
<evidence type="ECO:0000313" key="9">
    <source>
        <dbReference type="Proteomes" id="UP000232875"/>
    </source>
</evidence>
<keyword evidence="2" id="KW-0963">Cytoplasm</keyword>
<evidence type="ECO:0008006" key="10">
    <source>
        <dbReference type="Google" id="ProtNLM"/>
    </source>
</evidence>
<dbReference type="InterPro" id="IPR011989">
    <property type="entry name" value="ARM-like"/>
</dbReference>
<protein>
    <recommendedName>
        <fullName evidence="10">Doa1p</fullName>
    </recommendedName>
</protein>
<evidence type="ECO:0000256" key="5">
    <source>
        <dbReference type="PROSITE-ProRule" id="PRU00221"/>
    </source>
</evidence>
<feature type="domain" description="PFU" evidence="6">
    <location>
        <begin position="330"/>
        <end position="425"/>
    </location>
</feature>
<dbReference type="PROSITE" id="PS51394">
    <property type="entry name" value="PFU"/>
    <property type="match status" value="1"/>
</dbReference>
<dbReference type="SUPFAM" id="SSF50978">
    <property type="entry name" value="WD40 repeat-like"/>
    <property type="match status" value="1"/>
</dbReference>
<dbReference type="GO" id="GO:0043130">
    <property type="term" value="F:ubiquitin binding"/>
    <property type="evidence" value="ECO:0007669"/>
    <property type="project" value="TreeGrafter"/>
</dbReference>
<dbReference type="Proteomes" id="UP000232875">
    <property type="component" value="Unassembled WGS sequence"/>
</dbReference>
<evidence type="ECO:0000256" key="1">
    <source>
        <dbReference type="ARBA" id="ARBA00004496"/>
    </source>
</evidence>
<dbReference type="PANTHER" id="PTHR19849">
    <property type="entry name" value="PHOSPHOLIPASE A-2-ACTIVATING PROTEIN"/>
    <property type="match status" value="1"/>
</dbReference>
<organism evidence="8 9">
    <name type="scientific">Malassezia vespertilionis</name>
    <dbReference type="NCBI Taxonomy" id="2020962"/>
    <lineage>
        <taxon>Eukaryota</taxon>
        <taxon>Fungi</taxon>
        <taxon>Dikarya</taxon>
        <taxon>Basidiomycota</taxon>
        <taxon>Ustilaginomycotina</taxon>
        <taxon>Malasseziomycetes</taxon>
        <taxon>Malasseziales</taxon>
        <taxon>Malasseziaceae</taxon>
        <taxon>Malassezia</taxon>
    </lineage>
</organism>
<dbReference type="GO" id="GO:0005634">
    <property type="term" value="C:nucleus"/>
    <property type="evidence" value="ECO:0007669"/>
    <property type="project" value="TreeGrafter"/>
</dbReference>
<dbReference type="PANTHER" id="PTHR19849:SF0">
    <property type="entry name" value="PHOSPHOLIPASE A-2-ACTIVATING PROTEIN"/>
    <property type="match status" value="1"/>
</dbReference>
<reference evidence="8 9" key="1">
    <citation type="submission" date="2017-10" db="EMBL/GenBank/DDBJ databases">
        <title>A novel species of cold-tolerant Malassezia isolated from bats.</title>
        <authorList>
            <person name="Lorch J.M."/>
            <person name="Palmer J.M."/>
            <person name="Vanderwolf K.J."/>
            <person name="Schmidt K.Z."/>
            <person name="Verant M.L."/>
            <person name="Weller T.J."/>
            <person name="Blehert D.S."/>
        </authorList>
    </citation>
    <scope>NUCLEOTIDE SEQUENCE [LARGE SCALE GENOMIC DNA]</scope>
    <source>
        <strain evidence="8 9">NWHC:44797-103</strain>
    </source>
</reference>
<keyword evidence="3 5" id="KW-0853">WD repeat</keyword>
<dbReference type="PROSITE" id="PS50082">
    <property type="entry name" value="WD_REPEATS_2"/>
    <property type="match status" value="2"/>
</dbReference>
<comment type="subcellular location">
    <subcellularLocation>
        <location evidence="1">Cytoplasm</location>
    </subcellularLocation>
</comment>
<dbReference type="InterPro" id="IPR013535">
    <property type="entry name" value="PUL_dom"/>
</dbReference>
<feature type="domain" description="PUL" evidence="7">
    <location>
        <begin position="458"/>
        <end position="681"/>
    </location>
</feature>
<dbReference type="SMART" id="SM00320">
    <property type="entry name" value="WD40"/>
    <property type="match status" value="4"/>
</dbReference>
<feature type="repeat" description="WD" evidence="5">
    <location>
        <begin position="113"/>
        <end position="153"/>
    </location>
</feature>
<evidence type="ECO:0000256" key="4">
    <source>
        <dbReference type="ARBA" id="ARBA00022737"/>
    </source>
</evidence>
<evidence type="ECO:0000256" key="2">
    <source>
        <dbReference type="ARBA" id="ARBA00022490"/>
    </source>
</evidence>
<dbReference type="AlphaFoldDB" id="A0A2N1JFJ5"/>
<dbReference type="GO" id="GO:0043161">
    <property type="term" value="P:proteasome-mediated ubiquitin-dependent protein catabolic process"/>
    <property type="evidence" value="ECO:0007669"/>
    <property type="project" value="TreeGrafter"/>
</dbReference>
<proteinExistence type="predicted"/>
<keyword evidence="9" id="KW-1185">Reference proteome</keyword>
<dbReference type="InterPro" id="IPR015155">
    <property type="entry name" value="PFU"/>
</dbReference>
<dbReference type="GO" id="GO:0010992">
    <property type="term" value="P:ubiquitin recycling"/>
    <property type="evidence" value="ECO:0007669"/>
    <property type="project" value="TreeGrafter"/>
</dbReference>
<evidence type="ECO:0000259" key="6">
    <source>
        <dbReference type="PROSITE" id="PS51394"/>
    </source>
</evidence>
<feature type="repeat" description="WD" evidence="5">
    <location>
        <begin position="197"/>
        <end position="237"/>
    </location>
</feature>
<dbReference type="PROSITE" id="PS51396">
    <property type="entry name" value="PUL"/>
    <property type="match status" value="1"/>
</dbReference>
<dbReference type="InterPro" id="IPR015943">
    <property type="entry name" value="WD40/YVTN_repeat-like_dom_sf"/>
</dbReference>
<evidence type="ECO:0000313" key="8">
    <source>
        <dbReference type="EMBL" id="PKI85295.1"/>
    </source>
</evidence>
<dbReference type="EMBL" id="KZ454988">
    <property type="protein sequence ID" value="PKI85295.1"/>
    <property type="molecule type" value="Genomic_DNA"/>
</dbReference>
<dbReference type="InterPro" id="IPR038122">
    <property type="entry name" value="PFU_sf"/>
</dbReference>
<dbReference type="GO" id="GO:0005737">
    <property type="term" value="C:cytoplasm"/>
    <property type="evidence" value="ECO:0007669"/>
    <property type="project" value="UniProtKB-SubCell"/>
</dbReference>
<sequence length="681" mass="72453">MTPPFVFSAALSGHQSDTARLWLHHPDGSFTSTVIDNGNGFVNAVAFFEDIDEQHALINAYSITLGGRIGAVKLSSTPRFTLVGHVDNVCALGVFGSEYIASGSWDAYCVATLAGHEAAVWSVLPIDADRVLSASADKRVVLWSIRHATMLATFSGAKHPARALASVGAQTFASSGNDGEIRYHALNKTDSAPNATIPAHTNFVYSLASLPNDGLASSGEDHSVRIWRDTSLEQVLTLPAISVWCVCTMPNGDLACGTSDGVVRVFSRDAARAASDDALRAFKAAVASQTFSPTEVDATTPRGEPAILSHPGREGELVLVQNGSHAALHQWSAANQEWEQIGLVTDTAGAAQKKVLDGKEYDYVFDVDVADDAPPLKLPYNANENAYEAANRFLQANNLPASYLDEIVGFLEKNTKALGLAPPTSADPFTGASNYNMDAAVDPLTSSDGIRSAQPQLRTFPQTQYLAFTQTNMPAARAKIASLQGPDAPLSPLAQRELDVLVDVLAHPSAEAVDVRILTQLLSSWPLPKRFPLLDLLRIAATHKCTVPFSTIAADALVGAAWDSLAQASDTKVAETNAMLALRTLANGFVAPGGPDAVQAMMMETLATIRYAPWRVLNKHGRIAFSVNAVQLRGFGNAGMLLDMTIELLSNEGDSEMVYRTLVALGNLLASPSASSLPRPH</sequence>
<accession>A0A2N1JFJ5</accession>
<dbReference type="OrthoDB" id="10265988at2759"/>
<gene>
    <name evidence="8" type="ORF">MVES_000902</name>
</gene>
<dbReference type="InterPro" id="IPR036322">
    <property type="entry name" value="WD40_repeat_dom_sf"/>
</dbReference>
<dbReference type="Pfam" id="PF09070">
    <property type="entry name" value="PFU"/>
    <property type="match status" value="1"/>
</dbReference>